<organism evidence="2 3">
    <name type="scientific">Alkalibacterium gilvum</name>
    <dbReference type="NCBI Taxonomy" id="1130080"/>
    <lineage>
        <taxon>Bacteria</taxon>
        <taxon>Bacillati</taxon>
        <taxon>Bacillota</taxon>
        <taxon>Bacilli</taxon>
        <taxon>Lactobacillales</taxon>
        <taxon>Carnobacteriaceae</taxon>
        <taxon>Alkalibacterium</taxon>
    </lineage>
</organism>
<gene>
    <name evidence="2" type="ORF">SAMN04488113_1396</name>
</gene>
<dbReference type="GO" id="GO:0016787">
    <property type="term" value="F:hydrolase activity"/>
    <property type="evidence" value="ECO:0007669"/>
    <property type="project" value="UniProtKB-KW"/>
</dbReference>
<evidence type="ECO:0000313" key="2">
    <source>
        <dbReference type="EMBL" id="SEI96534.1"/>
    </source>
</evidence>
<dbReference type="SUPFAM" id="SSF53474">
    <property type="entry name" value="alpha/beta-Hydrolases"/>
    <property type="match status" value="1"/>
</dbReference>
<dbReference type="Proteomes" id="UP000198564">
    <property type="component" value="Unassembled WGS sequence"/>
</dbReference>
<sequence>MSLPQTHKYFAAQGYVVFDVQYGLNDQDQFLKFASVPDGLSGPFDIDDMVRHLGIFTTYLADNHEDFGADIDSVFVSGGSAGGHLASALALGSASGEYPDLIDPRISVQGLIPFYPANDLSRYRNIGGKDELVDPNQLVDENSPPVLLFQGDRDGFVNPQVAKNFKQAYLDESNEDFAILWMPYGAHASDIYFPGHYNQTFIFYMERFMYQHK</sequence>
<dbReference type="AlphaFoldDB" id="A0A1H6V0R9"/>
<protein>
    <submittedName>
        <fullName evidence="2">Alpha/beta hydrolase family protein</fullName>
    </submittedName>
</protein>
<reference evidence="3" key="1">
    <citation type="submission" date="2016-10" db="EMBL/GenBank/DDBJ databases">
        <authorList>
            <person name="Varghese N."/>
            <person name="Submissions S."/>
        </authorList>
    </citation>
    <scope>NUCLEOTIDE SEQUENCE [LARGE SCALE GENOMIC DNA]</scope>
    <source>
        <strain evidence="3">DSM 25751</strain>
    </source>
</reference>
<evidence type="ECO:0000313" key="3">
    <source>
        <dbReference type="Proteomes" id="UP000198564"/>
    </source>
</evidence>
<dbReference type="InterPro" id="IPR049492">
    <property type="entry name" value="BD-FAE-like_dom"/>
</dbReference>
<feature type="domain" description="BD-FAE-like" evidence="1">
    <location>
        <begin position="5"/>
        <end position="167"/>
    </location>
</feature>
<keyword evidence="3" id="KW-1185">Reference proteome</keyword>
<dbReference type="Gene3D" id="3.40.50.1820">
    <property type="entry name" value="alpha/beta hydrolase"/>
    <property type="match status" value="1"/>
</dbReference>
<keyword evidence="2" id="KW-0378">Hydrolase</keyword>
<name>A0A1H6V0R9_9LACT</name>
<evidence type="ECO:0000259" key="1">
    <source>
        <dbReference type="Pfam" id="PF20434"/>
    </source>
</evidence>
<accession>A0A1H6V0R9</accession>
<dbReference type="STRING" id="1130080.SAMN04488113_1396"/>
<dbReference type="EMBL" id="FNYW01000039">
    <property type="protein sequence ID" value="SEI96534.1"/>
    <property type="molecule type" value="Genomic_DNA"/>
</dbReference>
<dbReference type="Pfam" id="PF20434">
    <property type="entry name" value="BD-FAE"/>
    <property type="match status" value="1"/>
</dbReference>
<proteinExistence type="predicted"/>
<dbReference type="OrthoDB" id="9815425at2"/>
<dbReference type="RefSeq" id="WP_091636134.1">
    <property type="nucleotide sequence ID" value="NZ_FNYW01000039.1"/>
</dbReference>
<dbReference type="InterPro" id="IPR029058">
    <property type="entry name" value="AB_hydrolase_fold"/>
</dbReference>